<gene>
    <name evidence="6" type="ORF">IAB14_04050</name>
</gene>
<evidence type="ECO:0000256" key="3">
    <source>
        <dbReference type="ARBA" id="ARBA00023004"/>
    </source>
</evidence>
<dbReference type="Pfam" id="PF13237">
    <property type="entry name" value="Fer4_10"/>
    <property type="match status" value="1"/>
</dbReference>
<dbReference type="InterPro" id="IPR017900">
    <property type="entry name" value="4Fe4S_Fe_S_CS"/>
</dbReference>
<dbReference type="GO" id="GO:0046872">
    <property type="term" value="F:metal ion binding"/>
    <property type="evidence" value="ECO:0007669"/>
    <property type="project" value="UniProtKB-KW"/>
</dbReference>
<feature type="domain" description="4Fe-4S ferredoxin-type" evidence="5">
    <location>
        <begin position="68"/>
        <end position="97"/>
    </location>
</feature>
<dbReference type="InterPro" id="IPR017896">
    <property type="entry name" value="4Fe4S_Fe-S-bd"/>
</dbReference>
<dbReference type="Pfam" id="PF13187">
    <property type="entry name" value="Fer4_9"/>
    <property type="match status" value="1"/>
</dbReference>
<accession>A0A9D1NBX5</accession>
<name>A0A9D1NBX5_9FIRM</name>
<evidence type="ECO:0000259" key="5">
    <source>
        <dbReference type="PROSITE" id="PS51379"/>
    </source>
</evidence>
<dbReference type="Proteomes" id="UP000886891">
    <property type="component" value="Unassembled WGS sequence"/>
</dbReference>
<dbReference type="AlphaFoldDB" id="A0A9D1NBX5"/>
<dbReference type="GO" id="GO:0051539">
    <property type="term" value="F:4 iron, 4 sulfur cluster binding"/>
    <property type="evidence" value="ECO:0007669"/>
    <property type="project" value="UniProtKB-KW"/>
</dbReference>
<feature type="domain" description="4Fe-4S ferredoxin-type" evidence="5">
    <location>
        <begin position="1"/>
        <end position="30"/>
    </location>
</feature>
<evidence type="ECO:0000313" key="7">
    <source>
        <dbReference type="Proteomes" id="UP000886891"/>
    </source>
</evidence>
<dbReference type="PROSITE" id="PS51379">
    <property type="entry name" value="4FE4S_FER_2"/>
    <property type="match status" value="4"/>
</dbReference>
<reference evidence="6" key="1">
    <citation type="submission" date="2020-10" db="EMBL/GenBank/DDBJ databases">
        <authorList>
            <person name="Gilroy R."/>
        </authorList>
    </citation>
    <scope>NUCLEOTIDE SEQUENCE</scope>
    <source>
        <strain evidence="6">23406</strain>
    </source>
</reference>
<evidence type="ECO:0000256" key="4">
    <source>
        <dbReference type="ARBA" id="ARBA00023014"/>
    </source>
</evidence>
<dbReference type="InterPro" id="IPR050572">
    <property type="entry name" value="Fe-S_Ferredoxin"/>
</dbReference>
<keyword evidence="3" id="KW-0408">Iron</keyword>
<proteinExistence type="predicted"/>
<dbReference type="EMBL" id="DVOH01000028">
    <property type="protein sequence ID" value="HIV00272.1"/>
    <property type="molecule type" value="Genomic_DNA"/>
</dbReference>
<evidence type="ECO:0000313" key="6">
    <source>
        <dbReference type="EMBL" id="HIV00272.1"/>
    </source>
</evidence>
<protein>
    <submittedName>
        <fullName evidence="6">4Fe-4S binding protein</fullName>
    </submittedName>
</protein>
<keyword evidence="2" id="KW-0479">Metal-binding</keyword>
<keyword evidence="4" id="KW-0411">Iron-sulfur</keyword>
<dbReference type="PANTHER" id="PTHR43687">
    <property type="entry name" value="ADENYLYLSULFATE REDUCTASE, BETA SUBUNIT"/>
    <property type="match status" value="1"/>
</dbReference>
<dbReference type="Gene3D" id="3.30.70.20">
    <property type="match status" value="3"/>
</dbReference>
<feature type="domain" description="4Fe-4S ferredoxin-type" evidence="5">
    <location>
        <begin position="98"/>
        <end position="127"/>
    </location>
</feature>
<evidence type="ECO:0000256" key="1">
    <source>
        <dbReference type="ARBA" id="ARBA00022485"/>
    </source>
</evidence>
<keyword evidence="1" id="KW-0004">4Fe-4S</keyword>
<dbReference type="SUPFAM" id="SSF54862">
    <property type="entry name" value="4Fe-4S ferredoxins"/>
    <property type="match status" value="1"/>
</dbReference>
<comment type="caution">
    <text evidence="6">The sequence shown here is derived from an EMBL/GenBank/DDBJ whole genome shotgun (WGS) entry which is preliminary data.</text>
</comment>
<dbReference type="PROSITE" id="PS00198">
    <property type="entry name" value="4FE4S_FER_1"/>
    <property type="match status" value="1"/>
</dbReference>
<feature type="domain" description="4Fe-4S ferredoxin-type" evidence="5">
    <location>
        <begin position="33"/>
        <end position="63"/>
    </location>
</feature>
<dbReference type="PANTHER" id="PTHR43687:SF1">
    <property type="entry name" value="FERREDOXIN III"/>
    <property type="match status" value="1"/>
</dbReference>
<sequence>MAFYIDSDRCVDCGYCKTVCLFGAVEERKLDDGRYVFAINDRCHGCAQCAEGCLVGCILPAEGHRPIAEVTIDPARCNGCSLCHHICPAFAVEGELKVSFHILQERCIHCGLCASRCKQKAIDVRYAQ</sequence>
<organism evidence="6 7">
    <name type="scientific">Candidatus Stercoripulliclostridium merdipullorum</name>
    <dbReference type="NCBI Taxonomy" id="2840952"/>
    <lineage>
        <taxon>Bacteria</taxon>
        <taxon>Bacillati</taxon>
        <taxon>Bacillota</taxon>
        <taxon>Clostridia</taxon>
        <taxon>Eubacteriales</taxon>
        <taxon>Candidatus Stercoripulliclostridium</taxon>
    </lineage>
</organism>
<evidence type="ECO:0000256" key="2">
    <source>
        <dbReference type="ARBA" id="ARBA00022723"/>
    </source>
</evidence>
<reference evidence="6" key="2">
    <citation type="journal article" date="2021" name="PeerJ">
        <title>Extensive microbial diversity within the chicken gut microbiome revealed by metagenomics and culture.</title>
        <authorList>
            <person name="Gilroy R."/>
            <person name="Ravi A."/>
            <person name="Getino M."/>
            <person name="Pursley I."/>
            <person name="Horton D.L."/>
            <person name="Alikhan N.F."/>
            <person name="Baker D."/>
            <person name="Gharbi K."/>
            <person name="Hall N."/>
            <person name="Watson M."/>
            <person name="Adriaenssens E.M."/>
            <person name="Foster-Nyarko E."/>
            <person name="Jarju S."/>
            <person name="Secka A."/>
            <person name="Antonio M."/>
            <person name="Oren A."/>
            <person name="Chaudhuri R.R."/>
            <person name="La Ragione R."/>
            <person name="Hildebrand F."/>
            <person name="Pallen M.J."/>
        </authorList>
    </citation>
    <scope>NUCLEOTIDE SEQUENCE</scope>
    <source>
        <strain evidence="6">23406</strain>
    </source>
</reference>